<dbReference type="InterPro" id="IPR011009">
    <property type="entry name" value="Kinase-like_dom_sf"/>
</dbReference>
<keyword evidence="13" id="KW-0378">Hydrolase</keyword>
<evidence type="ECO:0000256" key="3">
    <source>
        <dbReference type="ARBA" id="ARBA00009196"/>
    </source>
</evidence>
<feature type="active site" description="4-aspartylphosphate intermediate" evidence="19">
    <location>
        <position position="320"/>
    </location>
</feature>
<keyword evidence="9 18" id="KW-0808">Transferase</keyword>
<dbReference type="FunFam" id="3.30.200.20:FF:000403">
    <property type="entry name" value="Serine/threonine-protein kinase RIO1"/>
    <property type="match status" value="1"/>
</dbReference>
<evidence type="ECO:0000256" key="7">
    <source>
        <dbReference type="ARBA" id="ARBA00022517"/>
    </source>
</evidence>
<dbReference type="InterPro" id="IPR017407">
    <property type="entry name" value="Ser/Thr_kinase_Rio1"/>
</dbReference>
<dbReference type="GO" id="GO:0004674">
    <property type="term" value="F:protein serine/threonine kinase activity"/>
    <property type="evidence" value="ECO:0007669"/>
    <property type="project" value="UniProtKB-KW"/>
</dbReference>
<evidence type="ECO:0000256" key="15">
    <source>
        <dbReference type="ARBA" id="ARBA00022842"/>
    </source>
</evidence>
<evidence type="ECO:0000256" key="13">
    <source>
        <dbReference type="ARBA" id="ARBA00022801"/>
    </source>
</evidence>
<protein>
    <recommendedName>
        <fullName evidence="5 18">Serine/threonine-protein kinase RIO1</fullName>
        <ecNumber evidence="4 18">2.7.11.1</ecNumber>
    </recommendedName>
</protein>
<reference evidence="24" key="3">
    <citation type="journal article" date="2021" name="World Allergy Organ. J.">
        <title>Chromosome-level assembly of Dermatophagoides farinae genome and transcriptome reveals two novel allergens Der f 37 and Der f 39.</title>
        <authorList>
            <person name="Chen J."/>
            <person name="Cai Z."/>
            <person name="Fan D."/>
            <person name="Hu J."/>
            <person name="Hou Y."/>
            <person name="He Y."/>
            <person name="Zhang Z."/>
            <person name="Zhao Z."/>
            <person name="Gao P."/>
            <person name="Hu W."/>
            <person name="Sun J."/>
            <person name="Li J."/>
            <person name="Ji K."/>
        </authorList>
    </citation>
    <scope>NUCLEOTIDE SEQUENCE</scope>
    <source>
        <strain evidence="24">JKM2019</strain>
    </source>
</reference>
<evidence type="ECO:0000256" key="22">
    <source>
        <dbReference type="SAM" id="MobiDB-lite"/>
    </source>
</evidence>
<dbReference type="InterPro" id="IPR018935">
    <property type="entry name" value="RIO_kinase_CS"/>
</dbReference>
<comment type="cofactor">
    <cofactor evidence="1 21">
        <name>Mg(2+)</name>
        <dbReference type="ChEBI" id="CHEBI:18420"/>
    </cofactor>
</comment>
<dbReference type="PANTHER" id="PTHR45723">
    <property type="entry name" value="SERINE/THREONINE-PROTEIN KINASE RIO1"/>
    <property type="match status" value="1"/>
</dbReference>
<dbReference type="GO" id="GO:0016787">
    <property type="term" value="F:hydrolase activity"/>
    <property type="evidence" value="ECO:0007669"/>
    <property type="project" value="UniProtKB-KW"/>
</dbReference>
<evidence type="ECO:0000256" key="16">
    <source>
        <dbReference type="ARBA" id="ARBA00047899"/>
    </source>
</evidence>
<dbReference type="FunFam" id="1.10.510.10:FF:000232">
    <property type="entry name" value="Serine/threonine-protein kinase RIO1"/>
    <property type="match status" value="1"/>
</dbReference>
<keyword evidence="15" id="KW-0460">Magnesium</keyword>
<dbReference type="SMART" id="SM00090">
    <property type="entry name" value="RIO"/>
    <property type="match status" value="1"/>
</dbReference>
<evidence type="ECO:0000256" key="6">
    <source>
        <dbReference type="ARBA" id="ARBA00022490"/>
    </source>
</evidence>
<evidence type="ECO:0000256" key="1">
    <source>
        <dbReference type="ARBA" id="ARBA00001946"/>
    </source>
</evidence>
<evidence type="ECO:0000256" key="5">
    <source>
        <dbReference type="ARBA" id="ARBA00016038"/>
    </source>
</evidence>
<accession>A0A922I7P9</accession>
<evidence type="ECO:0000256" key="12">
    <source>
        <dbReference type="ARBA" id="ARBA00022777"/>
    </source>
</evidence>
<feature type="compositionally biased region" description="Basic and acidic residues" evidence="22">
    <location>
        <begin position="487"/>
        <end position="511"/>
    </location>
</feature>
<keyword evidence="7" id="KW-0690">Ribosome biogenesis</keyword>
<evidence type="ECO:0000256" key="11">
    <source>
        <dbReference type="ARBA" id="ARBA00022741"/>
    </source>
</evidence>
<comment type="catalytic activity">
    <reaction evidence="17 18">
        <text>L-seryl-[protein] + ATP = O-phospho-L-seryl-[protein] + ADP + H(+)</text>
        <dbReference type="Rhea" id="RHEA:17989"/>
        <dbReference type="Rhea" id="RHEA-COMP:9863"/>
        <dbReference type="Rhea" id="RHEA-COMP:11604"/>
        <dbReference type="ChEBI" id="CHEBI:15378"/>
        <dbReference type="ChEBI" id="CHEBI:29999"/>
        <dbReference type="ChEBI" id="CHEBI:30616"/>
        <dbReference type="ChEBI" id="CHEBI:83421"/>
        <dbReference type="ChEBI" id="CHEBI:456216"/>
        <dbReference type="EC" id="2.7.11.1"/>
    </reaction>
</comment>
<feature type="binding site" evidence="20">
    <location>
        <position position="259"/>
    </location>
    <ligand>
        <name>ATP</name>
        <dbReference type="ChEBI" id="CHEBI:30616"/>
    </ligand>
</feature>
<keyword evidence="12 18" id="KW-0418">Kinase</keyword>
<dbReference type="Pfam" id="PF01163">
    <property type="entry name" value="RIO1"/>
    <property type="match status" value="1"/>
</dbReference>
<dbReference type="PROSITE" id="PS01245">
    <property type="entry name" value="RIO1"/>
    <property type="match status" value="1"/>
</dbReference>
<dbReference type="Proteomes" id="UP000828236">
    <property type="component" value="Unassembled WGS sequence"/>
</dbReference>
<reference evidence="24" key="2">
    <citation type="submission" date="2020-06" db="EMBL/GenBank/DDBJ databases">
        <authorList>
            <person name="Ji K."/>
            <person name="Li J."/>
        </authorList>
    </citation>
    <scope>NUCLEOTIDE SEQUENCE</scope>
    <source>
        <strain evidence="24">JKM2019</strain>
        <tissue evidence="24">Whole body</tissue>
    </source>
</reference>
<evidence type="ECO:0000256" key="21">
    <source>
        <dbReference type="PIRSR" id="PIRSR038147-3"/>
    </source>
</evidence>
<evidence type="ECO:0000256" key="10">
    <source>
        <dbReference type="ARBA" id="ARBA00022723"/>
    </source>
</evidence>
<dbReference type="GO" id="GO:0046872">
    <property type="term" value="F:metal ion binding"/>
    <property type="evidence" value="ECO:0007669"/>
    <property type="project" value="UniProtKB-KW"/>
</dbReference>
<dbReference type="Proteomes" id="UP000790347">
    <property type="component" value="Unassembled WGS sequence"/>
</dbReference>
<name>A0A922I7P9_DERFA</name>
<comment type="catalytic activity">
    <reaction evidence="16 18">
        <text>L-threonyl-[protein] + ATP = O-phospho-L-threonyl-[protein] + ADP + H(+)</text>
        <dbReference type="Rhea" id="RHEA:46608"/>
        <dbReference type="Rhea" id="RHEA-COMP:11060"/>
        <dbReference type="Rhea" id="RHEA-COMP:11605"/>
        <dbReference type="ChEBI" id="CHEBI:15378"/>
        <dbReference type="ChEBI" id="CHEBI:30013"/>
        <dbReference type="ChEBI" id="CHEBI:30616"/>
        <dbReference type="ChEBI" id="CHEBI:61977"/>
        <dbReference type="ChEBI" id="CHEBI:456216"/>
        <dbReference type="EC" id="2.7.11.1"/>
    </reaction>
</comment>
<evidence type="ECO:0000259" key="23">
    <source>
        <dbReference type="SMART" id="SM00090"/>
    </source>
</evidence>
<evidence type="ECO:0000313" key="24">
    <source>
        <dbReference type="EMBL" id="KAH7639711.1"/>
    </source>
</evidence>
<comment type="caution">
    <text evidence="25">The sequence shown here is derived from an EMBL/GenBank/DDBJ whole genome shotgun (WGS) entry which is preliminary data.</text>
</comment>
<keyword evidence="10" id="KW-0479">Metal-binding</keyword>
<evidence type="ECO:0000256" key="18">
    <source>
        <dbReference type="PIRNR" id="PIRNR038147"/>
    </source>
</evidence>
<feature type="region of interest" description="Disordered" evidence="22">
    <location>
        <begin position="448"/>
        <end position="532"/>
    </location>
</feature>
<organism evidence="25 26">
    <name type="scientific">Dermatophagoides farinae</name>
    <name type="common">American house dust mite</name>
    <dbReference type="NCBI Taxonomy" id="6954"/>
    <lineage>
        <taxon>Eukaryota</taxon>
        <taxon>Metazoa</taxon>
        <taxon>Ecdysozoa</taxon>
        <taxon>Arthropoda</taxon>
        <taxon>Chelicerata</taxon>
        <taxon>Arachnida</taxon>
        <taxon>Acari</taxon>
        <taxon>Acariformes</taxon>
        <taxon>Sarcoptiformes</taxon>
        <taxon>Astigmata</taxon>
        <taxon>Psoroptidia</taxon>
        <taxon>Analgoidea</taxon>
        <taxon>Pyroglyphidae</taxon>
        <taxon>Dermatophagoidinae</taxon>
        <taxon>Dermatophagoides</taxon>
    </lineage>
</organism>
<evidence type="ECO:0000256" key="4">
    <source>
        <dbReference type="ARBA" id="ARBA00012513"/>
    </source>
</evidence>
<keyword evidence="26" id="KW-1185">Reference proteome</keyword>
<dbReference type="InterPro" id="IPR018934">
    <property type="entry name" value="RIO_dom"/>
</dbReference>
<feature type="binding site" evidence="21">
    <location>
        <position position="320"/>
    </location>
    <ligand>
        <name>Mg(2+)</name>
        <dbReference type="ChEBI" id="CHEBI:18420"/>
    </ligand>
</feature>
<keyword evidence="11 18" id="KW-0547">Nucleotide-binding</keyword>
<keyword evidence="14 18" id="KW-0067">ATP-binding</keyword>
<reference evidence="25" key="4">
    <citation type="journal article" date="2022" name="Res Sq">
        <title>Comparative Genomics Reveals Insights into the Divergent Evolution of Astigmatic Mites and Household Pest Adaptations.</title>
        <authorList>
            <person name="Xiong Q."/>
            <person name="Wan A.T.-Y."/>
            <person name="Liu X.-Y."/>
            <person name="Fung C.S.-H."/>
            <person name="Xiao X."/>
            <person name="Malainual N."/>
            <person name="Hou J."/>
            <person name="Wang L."/>
            <person name="Wang M."/>
            <person name="Yang K."/>
            <person name="Cui Y."/>
            <person name="Leung E."/>
            <person name="Nong W."/>
            <person name="Shin S.-K."/>
            <person name="Au S."/>
            <person name="Jeong K.Y."/>
            <person name="Chew F.T."/>
            <person name="Hui J."/>
            <person name="Leung T.F."/>
            <person name="Tungtrongchitr A."/>
            <person name="Zhong N."/>
            <person name="Liu Z."/>
            <person name="Tsui S."/>
        </authorList>
    </citation>
    <scope>NUCLEOTIDE SEQUENCE</scope>
    <source>
        <strain evidence="25">Derf</strain>
        <tissue evidence="25">Whole organism</tissue>
    </source>
</reference>
<evidence type="ECO:0000256" key="8">
    <source>
        <dbReference type="ARBA" id="ARBA00022527"/>
    </source>
</evidence>
<proteinExistence type="inferred from homology"/>
<dbReference type="OrthoDB" id="205248at2759"/>
<reference evidence="25" key="1">
    <citation type="submission" date="2013-05" db="EMBL/GenBank/DDBJ databases">
        <authorList>
            <person name="Yim A.K.Y."/>
            <person name="Chan T.F."/>
            <person name="Ji K.M."/>
            <person name="Liu X.Y."/>
            <person name="Zhou J.W."/>
            <person name="Li R.Q."/>
            <person name="Yang K.Y."/>
            <person name="Li J."/>
            <person name="Li M."/>
            <person name="Law P.T.W."/>
            <person name="Wu Y.L."/>
            <person name="Cai Z.L."/>
            <person name="Qin H."/>
            <person name="Bao Y."/>
            <person name="Leung R.K.K."/>
            <person name="Ng P.K.S."/>
            <person name="Zou J."/>
            <person name="Zhong X.J."/>
            <person name="Ran P.X."/>
            <person name="Zhong N.S."/>
            <person name="Liu Z.G."/>
            <person name="Tsui S.K.W."/>
        </authorList>
    </citation>
    <scope>NUCLEOTIDE SEQUENCE</scope>
    <source>
        <strain evidence="25">Derf</strain>
        <tissue evidence="25">Whole organism</tissue>
    </source>
</reference>
<feature type="binding site" evidence="21">
    <location>
        <position position="308"/>
    </location>
    <ligand>
        <name>Mg(2+)</name>
        <dbReference type="ChEBI" id="CHEBI:18420"/>
    </ligand>
</feature>
<evidence type="ECO:0000256" key="20">
    <source>
        <dbReference type="PIRSR" id="PIRSR038147-2"/>
    </source>
</evidence>
<feature type="compositionally biased region" description="Basic residues" evidence="22">
    <location>
        <begin position="515"/>
        <end position="532"/>
    </location>
</feature>
<feature type="binding site" evidence="20">
    <location>
        <position position="187"/>
    </location>
    <ligand>
        <name>ATP</name>
        <dbReference type="ChEBI" id="CHEBI:30616"/>
    </ligand>
</feature>
<evidence type="ECO:0000256" key="19">
    <source>
        <dbReference type="PIRSR" id="PIRSR038147-1"/>
    </source>
</evidence>
<dbReference type="EMBL" id="ASGP02000002">
    <property type="protein sequence ID" value="KAH9521549.1"/>
    <property type="molecule type" value="Genomic_DNA"/>
</dbReference>
<dbReference type="SUPFAM" id="SSF56112">
    <property type="entry name" value="Protein kinase-like (PK-like)"/>
    <property type="match status" value="1"/>
</dbReference>
<dbReference type="EMBL" id="SDOV01000007">
    <property type="protein sequence ID" value="KAH7639711.1"/>
    <property type="molecule type" value="Genomic_DNA"/>
</dbReference>
<feature type="compositionally biased region" description="Acidic residues" evidence="22">
    <location>
        <begin position="453"/>
        <end position="471"/>
    </location>
</feature>
<dbReference type="InterPro" id="IPR000687">
    <property type="entry name" value="RIO_kinase"/>
</dbReference>
<dbReference type="InterPro" id="IPR051272">
    <property type="entry name" value="RIO-type_Ser/Thr_kinase"/>
</dbReference>
<dbReference type="GO" id="GO:0005737">
    <property type="term" value="C:cytoplasm"/>
    <property type="evidence" value="ECO:0007669"/>
    <property type="project" value="UniProtKB-SubCell"/>
</dbReference>
<comment type="subcellular location">
    <subcellularLocation>
        <location evidence="2">Cytoplasm</location>
    </subcellularLocation>
</comment>
<sequence length="532" mass="62010">MMNVEQQISDQFSDAIERQDDVDDLNYRLQNQHIDRQTTKINDDDDYDDDDDYGDEVLYDGHDLDSKIDPDSNSNNYYQPILKKFSKYVDKINIDSYEIPHKTVNLLNETDKRMVEERKRIKDKCDRATVEQVLDPRTRMILFKLINRGYIDEINGCISTGKEANVYHATSSKDADDGGIVGDKAVKIYKTSILVFKDRDKYVNGEFRFRHGYCRHNPRKMVRTWAEKEMRNLCRIHQTGIRCPKPYILRSHVLVMDFIGQNGIPAPLLKDAALNENKSRELYLECILMMRKLFNEAHLVHADLSEFNLLYNDGTIYMIDVSQSVEHDHPHALNFLRKDCSNINDFFRRKGVLTMTTKELFDFIIDPNINETNIDRYLEKAQELAEKRSTTEGAHDLIDVDDEVFKQVYIPQRLEQVTTFEDRQQNRDQTHYKTLAALNQELNGPITKPALLVDDDDDGSDTNDSGDESADGSDKSSGGGFRHSARPKYETAEEKKQRKQVIKQEKREKRQNNKIPKHVKKRKEKLGRNNKK</sequence>
<dbReference type="CDD" id="cd05147">
    <property type="entry name" value="RIO1_euk"/>
    <property type="match status" value="1"/>
</dbReference>
<keyword evidence="6" id="KW-0963">Cytoplasm</keyword>
<gene>
    <name evidence="25" type="primary">RIOK1</name>
    <name evidence="25" type="ORF">DERF_005194</name>
    <name evidence="24" type="ORF">HUG17_3744</name>
</gene>
<evidence type="ECO:0000256" key="14">
    <source>
        <dbReference type="ARBA" id="ARBA00022840"/>
    </source>
</evidence>
<evidence type="ECO:0000256" key="17">
    <source>
        <dbReference type="ARBA" id="ARBA00048679"/>
    </source>
</evidence>
<dbReference type="GO" id="GO:0005524">
    <property type="term" value="F:ATP binding"/>
    <property type="evidence" value="ECO:0007669"/>
    <property type="project" value="UniProtKB-KW"/>
</dbReference>
<evidence type="ECO:0000256" key="2">
    <source>
        <dbReference type="ARBA" id="ARBA00004496"/>
    </source>
</evidence>
<keyword evidence="8 18" id="KW-0723">Serine/threonine-protein kinase</keyword>
<dbReference type="Gene3D" id="3.30.200.20">
    <property type="entry name" value="Phosphorylase Kinase, domain 1"/>
    <property type="match status" value="1"/>
</dbReference>
<dbReference type="Gene3D" id="1.10.510.10">
    <property type="entry name" value="Transferase(Phosphotransferase) domain 1"/>
    <property type="match status" value="1"/>
</dbReference>
<dbReference type="EC" id="2.7.11.1" evidence="4 18"/>
<evidence type="ECO:0000313" key="25">
    <source>
        <dbReference type="EMBL" id="KAH9521549.1"/>
    </source>
</evidence>
<feature type="domain" description="RIO kinase" evidence="23">
    <location>
        <begin position="123"/>
        <end position="366"/>
    </location>
</feature>
<dbReference type="GO" id="GO:0042254">
    <property type="term" value="P:ribosome biogenesis"/>
    <property type="evidence" value="ECO:0007669"/>
    <property type="project" value="UniProtKB-KW"/>
</dbReference>
<evidence type="ECO:0000256" key="9">
    <source>
        <dbReference type="ARBA" id="ARBA00022679"/>
    </source>
</evidence>
<comment type="similarity">
    <text evidence="3 18">Belongs to the protein kinase superfamily. RIO-type Ser/Thr kinase family.</text>
</comment>
<evidence type="ECO:0000313" key="26">
    <source>
        <dbReference type="Proteomes" id="UP000790347"/>
    </source>
</evidence>
<dbReference type="AlphaFoldDB" id="A0A922I7P9"/>
<feature type="active site" description="Proton acceptor" evidence="19">
    <location>
        <position position="303"/>
    </location>
</feature>
<dbReference type="PIRSF" id="PIRSF038147">
    <property type="entry name" value="Ser/Thr_PK_RIO1"/>
    <property type="match status" value="1"/>
</dbReference>